<evidence type="ECO:0000313" key="2">
    <source>
        <dbReference type="Proteomes" id="UP000593568"/>
    </source>
</evidence>
<proteinExistence type="predicted"/>
<dbReference type="Proteomes" id="UP000593568">
    <property type="component" value="Unassembled WGS sequence"/>
</dbReference>
<dbReference type="EMBL" id="JABEZW010000009">
    <property type="protein sequence ID" value="MBA0776421.1"/>
    <property type="molecule type" value="Genomic_DNA"/>
</dbReference>
<comment type="caution">
    <text evidence="1">The sequence shown here is derived from an EMBL/GenBank/DDBJ whole genome shotgun (WGS) entry which is preliminary data.</text>
</comment>
<organism evidence="1 2">
    <name type="scientific">Gossypium trilobum</name>
    <dbReference type="NCBI Taxonomy" id="34281"/>
    <lineage>
        <taxon>Eukaryota</taxon>
        <taxon>Viridiplantae</taxon>
        <taxon>Streptophyta</taxon>
        <taxon>Embryophyta</taxon>
        <taxon>Tracheophyta</taxon>
        <taxon>Spermatophyta</taxon>
        <taxon>Magnoliopsida</taxon>
        <taxon>eudicotyledons</taxon>
        <taxon>Gunneridae</taxon>
        <taxon>Pentapetalae</taxon>
        <taxon>rosids</taxon>
        <taxon>malvids</taxon>
        <taxon>Malvales</taxon>
        <taxon>Malvaceae</taxon>
        <taxon>Malvoideae</taxon>
        <taxon>Gossypium</taxon>
    </lineage>
</organism>
<name>A0A7J9EU74_9ROSI</name>
<keyword evidence="2" id="KW-1185">Reference proteome</keyword>
<dbReference type="AlphaFoldDB" id="A0A7J9EU74"/>
<sequence>MIEQDNDDLRLLDGDVTTRTKDRLPSIHFSDRVHQLLYQGMSRAVVSILKSIRDTIGKVIKLDVNTGNAQRGRFVPLGEMNQENLISDENRKDLDMFGPWMVVNRRNSILSRKSAIGREERKVTGSMGSRFNIIHDLRDGN</sequence>
<accession>A0A7J9EU74</accession>
<gene>
    <name evidence="1" type="ORF">Gotri_011418</name>
</gene>
<evidence type="ECO:0000313" key="1">
    <source>
        <dbReference type="EMBL" id="MBA0776421.1"/>
    </source>
</evidence>
<protein>
    <submittedName>
        <fullName evidence="1">Uncharacterized protein</fullName>
    </submittedName>
</protein>
<reference evidence="1 2" key="1">
    <citation type="journal article" date="2019" name="Genome Biol. Evol.">
        <title>Insights into the evolution of the New World diploid cottons (Gossypium, subgenus Houzingenia) based on genome sequencing.</title>
        <authorList>
            <person name="Grover C.E."/>
            <person name="Arick M.A. 2nd"/>
            <person name="Thrash A."/>
            <person name="Conover J.L."/>
            <person name="Sanders W.S."/>
            <person name="Peterson D.G."/>
            <person name="Frelichowski J.E."/>
            <person name="Scheffler J.A."/>
            <person name="Scheffler B.E."/>
            <person name="Wendel J.F."/>
        </authorList>
    </citation>
    <scope>NUCLEOTIDE SEQUENCE [LARGE SCALE GENOMIC DNA]</scope>
    <source>
        <strain evidence="1">8</strain>
        <tissue evidence="1">Leaf</tissue>
    </source>
</reference>